<dbReference type="InterPro" id="IPR023635">
    <property type="entry name" value="Peptide_deformylase"/>
</dbReference>
<dbReference type="RefSeq" id="WP_369230406.1">
    <property type="nucleotide sequence ID" value="NZ_CP163435.1"/>
</dbReference>
<name>A0AB39P2S6_9ACTN</name>
<dbReference type="NCBIfam" id="NF001159">
    <property type="entry name" value="PRK00150.1-3"/>
    <property type="match status" value="1"/>
</dbReference>
<dbReference type="Gene3D" id="3.90.45.10">
    <property type="entry name" value="Peptide deformylase"/>
    <property type="match status" value="1"/>
</dbReference>
<sequence length="218" mass="23770">MASERDPRTFRPLSDRIEELLAHEGPLPIVAAGDPVLRRAAAPFDGQLEPGLLTRFIAAMRATMHAAPGVGLAAPQVGVGLRLAVIEDPAPVSEEVRLARGRAPQPFRVLVNPAYEAVGAGRAAFFEGCLSVPGWQAVVARHAEVRLKALDEHGRTVDEVFTGWPARIVQHETDHLDGMLYLDRAELRSLSENRAVAERWMQPTPELAARELGFTLPE</sequence>
<feature type="binding site" evidence="6">
    <location>
        <position position="175"/>
    </location>
    <ligand>
        <name>Fe cation</name>
        <dbReference type="ChEBI" id="CHEBI:24875"/>
    </ligand>
</feature>
<keyword evidence="4 6" id="KW-0648">Protein biosynthesis</keyword>
<dbReference type="GO" id="GO:0042586">
    <property type="term" value="F:peptide deformylase activity"/>
    <property type="evidence" value="ECO:0007669"/>
    <property type="project" value="UniProtKB-UniRule"/>
</dbReference>
<proteinExistence type="inferred from homology"/>
<organism evidence="7">
    <name type="scientific">Streptomyces sp. R21</name>
    <dbReference type="NCBI Taxonomy" id="3238627"/>
    <lineage>
        <taxon>Bacteria</taxon>
        <taxon>Bacillati</taxon>
        <taxon>Actinomycetota</taxon>
        <taxon>Actinomycetes</taxon>
        <taxon>Kitasatosporales</taxon>
        <taxon>Streptomycetaceae</taxon>
        <taxon>Streptomyces</taxon>
    </lineage>
</organism>
<evidence type="ECO:0000256" key="3">
    <source>
        <dbReference type="ARBA" id="ARBA00022801"/>
    </source>
</evidence>
<evidence type="ECO:0000256" key="2">
    <source>
        <dbReference type="ARBA" id="ARBA00022723"/>
    </source>
</evidence>
<dbReference type="EMBL" id="CP163435">
    <property type="protein sequence ID" value="XDQ24081.1"/>
    <property type="molecule type" value="Genomic_DNA"/>
</dbReference>
<dbReference type="PIRSF" id="PIRSF004749">
    <property type="entry name" value="Pep_def"/>
    <property type="match status" value="1"/>
</dbReference>
<evidence type="ECO:0000256" key="5">
    <source>
        <dbReference type="ARBA" id="ARBA00023004"/>
    </source>
</evidence>
<comment type="catalytic activity">
    <reaction evidence="6">
        <text>N-terminal N-formyl-L-methionyl-[peptide] + H2O = N-terminal L-methionyl-[peptide] + formate</text>
        <dbReference type="Rhea" id="RHEA:24420"/>
        <dbReference type="Rhea" id="RHEA-COMP:10639"/>
        <dbReference type="Rhea" id="RHEA-COMP:10640"/>
        <dbReference type="ChEBI" id="CHEBI:15377"/>
        <dbReference type="ChEBI" id="CHEBI:15740"/>
        <dbReference type="ChEBI" id="CHEBI:49298"/>
        <dbReference type="ChEBI" id="CHEBI:64731"/>
        <dbReference type="EC" id="3.5.1.88"/>
    </reaction>
</comment>
<dbReference type="EC" id="3.5.1.88" evidence="6"/>
<protein>
    <recommendedName>
        <fullName evidence="6">Peptide deformylase</fullName>
        <shortName evidence="6">PDF</shortName>
        <ecNumber evidence="6">3.5.1.88</ecNumber>
    </recommendedName>
    <alternativeName>
        <fullName evidence="6">Polypeptide deformylase</fullName>
    </alternativeName>
</protein>
<dbReference type="AlphaFoldDB" id="A0AB39P2S6"/>
<dbReference type="PANTHER" id="PTHR10458">
    <property type="entry name" value="PEPTIDE DEFORMYLASE"/>
    <property type="match status" value="1"/>
</dbReference>
<dbReference type="SUPFAM" id="SSF56420">
    <property type="entry name" value="Peptide deformylase"/>
    <property type="match status" value="1"/>
</dbReference>
<dbReference type="GO" id="GO:0006412">
    <property type="term" value="P:translation"/>
    <property type="evidence" value="ECO:0007669"/>
    <property type="project" value="UniProtKB-UniRule"/>
</dbReference>
<dbReference type="HAMAP" id="MF_00163">
    <property type="entry name" value="Pep_deformylase"/>
    <property type="match status" value="1"/>
</dbReference>
<dbReference type="InterPro" id="IPR036821">
    <property type="entry name" value="Peptide_deformylase_sf"/>
</dbReference>
<keyword evidence="3 6" id="KW-0378">Hydrolase</keyword>
<dbReference type="PRINTS" id="PR01576">
    <property type="entry name" value="PDEFORMYLASE"/>
</dbReference>
<feature type="active site" evidence="6">
    <location>
        <position position="172"/>
    </location>
</feature>
<keyword evidence="5 6" id="KW-0408">Iron</keyword>
<dbReference type="FunFam" id="3.90.45.10:FF:000003">
    <property type="entry name" value="Peptide deformylase"/>
    <property type="match status" value="1"/>
</dbReference>
<comment type="function">
    <text evidence="6">Removes the formyl group from the N-terminal Met of newly synthesized proteins. Requires at least a dipeptide for an efficient rate of reaction. N-terminal L-methionine is a prerequisite for activity but the enzyme has broad specificity at other positions.</text>
</comment>
<feature type="binding site" evidence="6">
    <location>
        <position position="129"/>
    </location>
    <ligand>
        <name>Fe cation</name>
        <dbReference type="ChEBI" id="CHEBI:24875"/>
    </ligand>
</feature>
<gene>
    <name evidence="6" type="primary">def</name>
    <name evidence="7" type="ORF">AB5J56_04905</name>
</gene>
<accession>A0AB39P2S6</accession>
<evidence type="ECO:0000256" key="1">
    <source>
        <dbReference type="ARBA" id="ARBA00010759"/>
    </source>
</evidence>
<evidence type="ECO:0000256" key="6">
    <source>
        <dbReference type="HAMAP-Rule" id="MF_00163"/>
    </source>
</evidence>
<comment type="similarity">
    <text evidence="1 6">Belongs to the polypeptide deformylase family.</text>
</comment>
<dbReference type="PANTHER" id="PTHR10458:SF2">
    <property type="entry name" value="PEPTIDE DEFORMYLASE, MITOCHONDRIAL"/>
    <property type="match status" value="1"/>
</dbReference>
<dbReference type="Pfam" id="PF01327">
    <property type="entry name" value="Pep_deformylase"/>
    <property type="match status" value="1"/>
</dbReference>
<evidence type="ECO:0000313" key="7">
    <source>
        <dbReference type="EMBL" id="XDQ24081.1"/>
    </source>
</evidence>
<feature type="binding site" evidence="6">
    <location>
        <position position="171"/>
    </location>
    <ligand>
        <name>Fe cation</name>
        <dbReference type="ChEBI" id="CHEBI:24875"/>
    </ligand>
</feature>
<keyword evidence="2 6" id="KW-0479">Metal-binding</keyword>
<dbReference type="GO" id="GO:0046872">
    <property type="term" value="F:metal ion binding"/>
    <property type="evidence" value="ECO:0007669"/>
    <property type="project" value="UniProtKB-KW"/>
</dbReference>
<dbReference type="CDD" id="cd00487">
    <property type="entry name" value="Pep_deformylase"/>
    <property type="match status" value="1"/>
</dbReference>
<reference evidence="7" key="1">
    <citation type="submission" date="2024-07" db="EMBL/GenBank/DDBJ databases">
        <authorList>
            <person name="Yu S.T."/>
        </authorList>
    </citation>
    <scope>NUCLEOTIDE SEQUENCE</scope>
    <source>
        <strain evidence="7">R21</strain>
    </source>
</reference>
<comment type="cofactor">
    <cofactor evidence="6">
        <name>Fe(2+)</name>
        <dbReference type="ChEBI" id="CHEBI:29033"/>
    </cofactor>
    <text evidence="6">Binds 1 Fe(2+) ion.</text>
</comment>
<evidence type="ECO:0000256" key="4">
    <source>
        <dbReference type="ARBA" id="ARBA00022917"/>
    </source>
</evidence>